<dbReference type="NCBIfam" id="TIGR02595">
    <property type="entry name" value="PEP_CTERM"/>
    <property type="match status" value="1"/>
</dbReference>
<evidence type="ECO:0000313" key="4">
    <source>
        <dbReference type="Proteomes" id="UP000776276"/>
    </source>
</evidence>
<evidence type="ECO:0000256" key="1">
    <source>
        <dbReference type="SAM" id="SignalP"/>
    </source>
</evidence>
<evidence type="ECO:0000259" key="2">
    <source>
        <dbReference type="Pfam" id="PF07589"/>
    </source>
</evidence>
<dbReference type="EMBL" id="JAHKRT010000003">
    <property type="protein sequence ID" value="MBU3077849.1"/>
    <property type="molecule type" value="Genomic_DNA"/>
</dbReference>
<feature type="signal peptide" evidence="1">
    <location>
        <begin position="1"/>
        <end position="16"/>
    </location>
</feature>
<gene>
    <name evidence="3" type="ORF">KOF26_08235</name>
</gene>
<evidence type="ECO:0000313" key="3">
    <source>
        <dbReference type="EMBL" id="MBU3077849.1"/>
    </source>
</evidence>
<feature type="chain" id="PRO_5046582532" evidence="1">
    <location>
        <begin position="17"/>
        <end position="215"/>
    </location>
</feature>
<protein>
    <submittedName>
        <fullName evidence="3">PEPxxWA-CTERM sorting domain-containing protein</fullName>
    </submittedName>
</protein>
<sequence length="215" mass="21547">MALAAIATAAAAPASATIILVDASSIQGDNVLFNVGTQTGTTVNGFTQGGTTVAFTGSTVGGGNIIRASGGQAQVEGALNGATPNPNDTLALSGLNFSLVGGNTFNDLEFNVFGGGATSATFVLTDDEGVVFNFVQALGNGSNFFGFQGIDGQTIASVSLSFNGTGVGDVRQIRLRESAPAGAVPEPASWAMMLMGFGLAGYGLRNRRRTATVLA</sequence>
<comment type="caution">
    <text evidence="3">The sequence shown here is derived from an EMBL/GenBank/DDBJ whole genome shotgun (WGS) entry which is preliminary data.</text>
</comment>
<dbReference type="Proteomes" id="UP000776276">
    <property type="component" value="Unassembled WGS sequence"/>
</dbReference>
<keyword evidence="4" id="KW-1185">Reference proteome</keyword>
<organism evidence="3 4">
    <name type="scientific">Sphingomonas quercus</name>
    <dbReference type="NCBI Taxonomy" id="2842451"/>
    <lineage>
        <taxon>Bacteria</taxon>
        <taxon>Pseudomonadati</taxon>
        <taxon>Pseudomonadota</taxon>
        <taxon>Alphaproteobacteria</taxon>
        <taxon>Sphingomonadales</taxon>
        <taxon>Sphingomonadaceae</taxon>
        <taxon>Sphingomonas</taxon>
    </lineage>
</organism>
<proteinExistence type="predicted"/>
<feature type="domain" description="Ice-binding protein C-terminal" evidence="2">
    <location>
        <begin position="183"/>
        <end position="208"/>
    </location>
</feature>
<dbReference type="NCBIfam" id="NF035944">
    <property type="entry name" value="PEPxxWA-CTERM"/>
    <property type="match status" value="1"/>
</dbReference>
<keyword evidence="1" id="KW-0732">Signal</keyword>
<name>A0ABS6BHR9_9SPHN</name>
<dbReference type="InterPro" id="IPR013424">
    <property type="entry name" value="Ice-binding_C"/>
</dbReference>
<dbReference type="Pfam" id="PF07589">
    <property type="entry name" value="PEP-CTERM"/>
    <property type="match status" value="1"/>
</dbReference>
<reference evidence="3 4" key="1">
    <citation type="submission" date="2021-06" db="EMBL/GenBank/DDBJ databases">
        <title>Sphingomonas sp. XMGL2, whole genome shotgun sequencing project.</title>
        <authorList>
            <person name="Zhao G."/>
            <person name="Shen L."/>
        </authorList>
    </citation>
    <scope>NUCLEOTIDE SEQUENCE [LARGE SCALE GENOMIC DNA]</scope>
    <source>
        <strain evidence="3 4">XMGL2</strain>
    </source>
</reference>
<accession>A0ABS6BHR9</accession>